<evidence type="ECO:0000256" key="5">
    <source>
        <dbReference type="ARBA" id="ARBA00022475"/>
    </source>
</evidence>
<dbReference type="InterPro" id="IPR050388">
    <property type="entry name" value="ABC_Ni/Peptide_Import"/>
</dbReference>
<dbReference type="PROSITE" id="PS00211">
    <property type="entry name" value="ABC_TRANSPORTER_1"/>
    <property type="match status" value="1"/>
</dbReference>
<evidence type="ECO:0000256" key="9">
    <source>
        <dbReference type="ARBA" id="ARBA00022840"/>
    </source>
</evidence>
<evidence type="ECO:0000256" key="14">
    <source>
        <dbReference type="SAM" id="MobiDB-lite"/>
    </source>
</evidence>
<dbReference type="PANTHER" id="PTHR43297">
    <property type="entry name" value="OLIGOPEPTIDE TRANSPORT ATP-BINDING PROTEIN APPD"/>
    <property type="match status" value="1"/>
</dbReference>
<evidence type="ECO:0000313" key="18">
    <source>
        <dbReference type="Proteomes" id="UP001378188"/>
    </source>
</evidence>
<comment type="similarity">
    <text evidence="3">Belongs to the ABC transporter superfamily.</text>
</comment>
<evidence type="ECO:0000256" key="6">
    <source>
        <dbReference type="ARBA" id="ARBA00022519"/>
    </source>
</evidence>
<evidence type="ECO:0000259" key="15">
    <source>
        <dbReference type="PROSITE" id="PS50893"/>
    </source>
</evidence>
<feature type="compositionally biased region" description="Basic and acidic residues" evidence="14">
    <location>
        <begin position="279"/>
        <end position="290"/>
    </location>
</feature>
<evidence type="ECO:0000256" key="4">
    <source>
        <dbReference type="ARBA" id="ARBA00022448"/>
    </source>
</evidence>
<feature type="domain" description="ABC transporter" evidence="15">
    <location>
        <begin position="345"/>
        <end position="592"/>
    </location>
</feature>
<dbReference type="PANTHER" id="PTHR43297:SF14">
    <property type="entry name" value="ATPASE AAA-TYPE CORE DOMAIN-CONTAINING PROTEIN"/>
    <property type="match status" value="1"/>
</dbReference>
<proteinExistence type="inferred from homology"/>
<dbReference type="Proteomes" id="UP001378188">
    <property type="component" value="Unassembled WGS sequence"/>
</dbReference>
<dbReference type="GO" id="GO:0016887">
    <property type="term" value="F:ATP hydrolysis activity"/>
    <property type="evidence" value="ECO:0007669"/>
    <property type="project" value="InterPro"/>
</dbReference>
<dbReference type="CDD" id="cd06261">
    <property type="entry name" value="TM_PBP2"/>
    <property type="match status" value="1"/>
</dbReference>
<feature type="transmembrane region" description="Helical" evidence="13">
    <location>
        <begin position="121"/>
        <end position="139"/>
    </location>
</feature>
<name>A0AAW9RII0_9HYPH</name>
<dbReference type="Gene3D" id="1.10.3720.10">
    <property type="entry name" value="MetI-like"/>
    <property type="match status" value="1"/>
</dbReference>
<sequence>MKSTLRDLPVWQKVVLVIFAGTIFLTVFGPHIGPYSATTASPADRLMPPSAEHWFGTDENGIDIFSRLLAAPRTDVTIAVIATAISVILGAPIGVVVALLESRRTRRSRAAAETAMRLLEVVQAFPVFVFAMVLVAVFGGTTLNIIAAVAFVNTPVFVRLVRSDVLSLIQQPFAEAARAIGNTEMRTGFRHVLPNAAERVVVQISVTVGFAILLTAGLSFVGAGVRPPTPELGGMIASGAKYLIVDQWWPALFPGVALGLIVFSFGVFGEILNKALEPRATRGDGHRPMDEGPTGPVPTEPDIPIQEATVPEPVPDPVPASAFAGEPDGSTLAAGAAEGPAILAVRGLTVGRWDERGAPLLDDIGFSLVEGECLGVVGESGSGKSLLVRSLLQLVPPTLAVRDGEIRYRDTDLLGLDKGQLRKLRSNQIAAILPNAKAQLHPLITVGRTMISAIQAHERISSREARDRSIELLTSVGLSDPARRLEAYPHELSGGMAQRVCVALALMHRPDLLIADEPTAGLDVTIQRQVLDLIETLAGNRGTARLLVTGDLGIAAHYCDRVAVMRAGRIIEINETRAFFANPRHAYSQHLVSCVQP</sequence>
<evidence type="ECO:0000256" key="11">
    <source>
        <dbReference type="ARBA" id="ARBA00022989"/>
    </source>
</evidence>
<dbReference type="InterPro" id="IPR027417">
    <property type="entry name" value="P-loop_NTPase"/>
</dbReference>
<dbReference type="RefSeq" id="WP_340331225.1">
    <property type="nucleotide sequence ID" value="NZ_JAZHOF010000008.1"/>
</dbReference>
<keyword evidence="12 13" id="KW-0472">Membrane</keyword>
<dbReference type="GO" id="GO:0055085">
    <property type="term" value="P:transmembrane transport"/>
    <property type="evidence" value="ECO:0007669"/>
    <property type="project" value="InterPro"/>
</dbReference>
<keyword evidence="18" id="KW-1185">Reference proteome</keyword>
<reference evidence="17 18" key="1">
    <citation type="submission" date="2024-02" db="EMBL/GenBank/DDBJ databases">
        <title>Genome analysis and characterization of Microbaculum marinisediminis sp. nov., isolated from marine sediment.</title>
        <authorList>
            <person name="Du Z.-J."/>
            <person name="Ye Y.-Q."/>
            <person name="Zhang Z.-R."/>
            <person name="Yuan S.-M."/>
            <person name="Zhang X.-Y."/>
        </authorList>
    </citation>
    <scope>NUCLEOTIDE SEQUENCE [LARGE SCALE GENOMIC DNA]</scope>
    <source>
        <strain evidence="17 18">SDUM1044001</strain>
    </source>
</reference>
<dbReference type="InterPro" id="IPR000515">
    <property type="entry name" value="MetI-like"/>
</dbReference>
<keyword evidence="11 13" id="KW-1133">Transmembrane helix</keyword>
<organism evidence="17 18">
    <name type="scientific">Microbaculum marinum</name>
    <dbReference type="NCBI Taxonomy" id="1764581"/>
    <lineage>
        <taxon>Bacteria</taxon>
        <taxon>Pseudomonadati</taxon>
        <taxon>Pseudomonadota</taxon>
        <taxon>Alphaproteobacteria</taxon>
        <taxon>Hyphomicrobiales</taxon>
        <taxon>Tepidamorphaceae</taxon>
        <taxon>Microbaculum</taxon>
    </lineage>
</organism>
<comment type="subcellular location">
    <subcellularLocation>
        <location evidence="1">Cell inner membrane</location>
        <topology evidence="1">Peripheral membrane protein</topology>
    </subcellularLocation>
    <subcellularLocation>
        <location evidence="2 13">Cell membrane</location>
        <topology evidence="2 13">Multi-pass membrane protein</topology>
    </subcellularLocation>
</comment>
<dbReference type="GO" id="GO:0005886">
    <property type="term" value="C:plasma membrane"/>
    <property type="evidence" value="ECO:0007669"/>
    <property type="project" value="UniProtKB-SubCell"/>
</dbReference>
<dbReference type="AlphaFoldDB" id="A0AAW9RII0"/>
<dbReference type="InterPro" id="IPR035906">
    <property type="entry name" value="MetI-like_sf"/>
</dbReference>
<dbReference type="InterPro" id="IPR003439">
    <property type="entry name" value="ABC_transporter-like_ATP-bd"/>
</dbReference>
<protein>
    <submittedName>
        <fullName evidence="17">Dipeptide/oligopeptide/nickel ABC transporter permease/ATP-binding protein</fullName>
    </submittedName>
</protein>
<evidence type="ECO:0000256" key="8">
    <source>
        <dbReference type="ARBA" id="ARBA00022741"/>
    </source>
</evidence>
<dbReference type="CDD" id="cd03257">
    <property type="entry name" value="ABC_NikE_OppD_transporters"/>
    <property type="match status" value="1"/>
</dbReference>
<dbReference type="InterPro" id="IPR017871">
    <property type="entry name" value="ABC_transporter-like_CS"/>
</dbReference>
<dbReference type="Pfam" id="PF00528">
    <property type="entry name" value="BPD_transp_1"/>
    <property type="match status" value="1"/>
</dbReference>
<evidence type="ECO:0000256" key="7">
    <source>
        <dbReference type="ARBA" id="ARBA00022692"/>
    </source>
</evidence>
<feature type="region of interest" description="Disordered" evidence="14">
    <location>
        <begin position="279"/>
        <end position="330"/>
    </location>
</feature>
<evidence type="ECO:0000256" key="13">
    <source>
        <dbReference type="RuleBase" id="RU363032"/>
    </source>
</evidence>
<keyword evidence="4 13" id="KW-0813">Transport</keyword>
<keyword evidence="10" id="KW-1278">Translocase</keyword>
<comment type="caution">
    <text evidence="17">The sequence shown here is derived from an EMBL/GenBank/DDBJ whole genome shotgun (WGS) entry which is preliminary data.</text>
</comment>
<evidence type="ECO:0000256" key="10">
    <source>
        <dbReference type="ARBA" id="ARBA00022967"/>
    </source>
</evidence>
<keyword evidence="5" id="KW-1003">Cell membrane</keyword>
<evidence type="ECO:0000259" key="16">
    <source>
        <dbReference type="PROSITE" id="PS50928"/>
    </source>
</evidence>
<dbReference type="Gene3D" id="3.40.50.300">
    <property type="entry name" value="P-loop containing nucleotide triphosphate hydrolases"/>
    <property type="match status" value="1"/>
</dbReference>
<feature type="transmembrane region" description="Helical" evidence="13">
    <location>
        <begin position="251"/>
        <end position="272"/>
    </location>
</feature>
<keyword evidence="8" id="KW-0547">Nucleotide-binding</keyword>
<dbReference type="SUPFAM" id="SSF161098">
    <property type="entry name" value="MetI-like"/>
    <property type="match status" value="1"/>
</dbReference>
<accession>A0AAW9RII0</accession>
<dbReference type="PROSITE" id="PS50893">
    <property type="entry name" value="ABC_TRANSPORTER_2"/>
    <property type="match status" value="1"/>
</dbReference>
<feature type="transmembrane region" description="Helical" evidence="13">
    <location>
        <begin position="200"/>
        <end position="225"/>
    </location>
</feature>
<evidence type="ECO:0000256" key="3">
    <source>
        <dbReference type="ARBA" id="ARBA00005417"/>
    </source>
</evidence>
<keyword evidence="9" id="KW-0067">ATP-binding</keyword>
<feature type="domain" description="ABC transmembrane type-1" evidence="16">
    <location>
        <begin position="72"/>
        <end position="269"/>
    </location>
</feature>
<dbReference type="InterPro" id="IPR003593">
    <property type="entry name" value="AAA+_ATPase"/>
</dbReference>
<gene>
    <name evidence="17" type="ORF">V3328_18680</name>
</gene>
<comment type="similarity">
    <text evidence="13">Belongs to the binding-protein-dependent transport system permease family.</text>
</comment>
<keyword evidence="6" id="KW-0997">Cell inner membrane</keyword>
<dbReference type="PROSITE" id="PS50928">
    <property type="entry name" value="ABC_TM1"/>
    <property type="match status" value="1"/>
</dbReference>
<evidence type="ECO:0000256" key="1">
    <source>
        <dbReference type="ARBA" id="ARBA00004417"/>
    </source>
</evidence>
<evidence type="ECO:0000256" key="2">
    <source>
        <dbReference type="ARBA" id="ARBA00004651"/>
    </source>
</evidence>
<feature type="transmembrane region" description="Helical" evidence="13">
    <location>
        <begin position="12"/>
        <end position="32"/>
    </location>
</feature>
<keyword evidence="7 13" id="KW-0812">Transmembrane</keyword>
<dbReference type="SUPFAM" id="SSF52540">
    <property type="entry name" value="P-loop containing nucleoside triphosphate hydrolases"/>
    <property type="match status" value="1"/>
</dbReference>
<evidence type="ECO:0000256" key="12">
    <source>
        <dbReference type="ARBA" id="ARBA00023136"/>
    </source>
</evidence>
<feature type="transmembrane region" description="Helical" evidence="13">
    <location>
        <begin position="76"/>
        <end position="100"/>
    </location>
</feature>
<dbReference type="SMART" id="SM00382">
    <property type="entry name" value="AAA"/>
    <property type="match status" value="1"/>
</dbReference>
<dbReference type="GO" id="GO:0005524">
    <property type="term" value="F:ATP binding"/>
    <property type="evidence" value="ECO:0007669"/>
    <property type="project" value="UniProtKB-KW"/>
</dbReference>
<dbReference type="EMBL" id="JAZHOF010000008">
    <property type="protein sequence ID" value="MEJ8573522.1"/>
    <property type="molecule type" value="Genomic_DNA"/>
</dbReference>
<dbReference type="Pfam" id="PF00005">
    <property type="entry name" value="ABC_tran"/>
    <property type="match status" value="1"/>
</dbReference>
<evidence type="ECO:0000313" key="17">
    <source>
        <dbReference type="EMBL" id="MEJ8573522.1"/>
    </source>
</evidence>